<keyword evidence="7" id="KW-1185">Reference proteome</keyword>
<keyword evidence="3" id="KW-0539">Nucleus</keyword>
<feature type="region of interest" description="Disordered" evidence="5">
    <location>
        <begin position="1"/>
        <end position="29"/>
    </location>
</feature>
<proteinExistence type="predicted"/>
<name>A0A9P8PLP6_9ASCO</name>
<evidence type="ECO:0000313" key="6">
    <source>
        <dbReference type="EMBL" id="KAH3674327.1"/>
    </source>
</evidence>
<comment type="caution">
    <text evidence="6">The sequence shown here is derived from an EMBL/GenBank/DDBJ whole genome shotgun (WGS) entry which is preliminary data.</text>
</comment>
<dbReference type="EMBL" id="JAEUBF010000879">
    <property type="protein sequence ID" value="KAH3674327.1"/>
    <property type="molecule type" value="Genomic_DNA"/>
</dbReference>
<reference evidence="6" key="2">
    <citation type="submission" date="2021-01" db="EMBL/GenBank/DDBJ databases">
        <authorList>
            <person name="Schikora-Tamarit M.A."/>
        </authorList>
    </citation>
    <scope>NUCLEOTIDE SEQUENCE</scope>
    <source>
        <strain evidence="6">CBS6341</strain>
    </source>
</reference>
<keyword evidence="2" id="KW-0227">DNA damage</keyword>
<dbReference type="OrthoDB" id="4078000at2759"/>
<keyword evidence="4" id="KW-0175">Coiled coil</keyword>
<evidence type="ECO:0000256" key="3">
    <source>
        <dbReference type="ARBA" id="ARBA00023242"/>
    </source>
</evidence>
<evidence type="ECO:0000256" key="5">
    <source>
        <dbReference type="SAM" id="MobiDB-lite"/>
    </source>
</evidence>
<evidence type="ECO:0008006" key="8">
    <source>
        <dbReference type="Google" id="ProtNLM"/>
    </source>
</evidence>
<comment type="subcellular location">
    <subcellularLocation>
        <location evidence="1">Nucleus</location>
    </subcellularLocation>
</comment>
<evidence type="ECO:0000256" key="2">
    <source>
        <dbReference type="ARBA" id="ARBA00022763"/>
    </source>
</evidence>
<evidence type="ECO:0000256" key="1">
    <source>
        <dbReference type="ARBA" id="ARBA00004123"/>
    </source>
</evidence>
<dbReference type="GO" id="GO:0000077">
    <property type="term" value="P:DNA damage checkpoint signaling"/>
    <property type="evidence" value="ECO:0007669"/>
    <property type="project" value="InterPro"/>
</dbReference>
<feature type="compositionally biased region" description="Acidic residues" evidence="5">
    <location>
        <begin position="1"/>
        <end position="16"/>
    </location>
</feature>
<protein>
    <recommendedName>
        <fullName evidence="8">DNA damage checkpoint protein LCD1</fullName>
    </recommendedName>
</protein>
<sequence length="756" mass="88202">MDLSEDDSFDDDDELLELTKRPPRRQTQPYTQISNTVSNKTNEVIDLTQNELLSAKGQVAVLKSRIEQLERAKRSELESLNKANQIKSNANISRIHALEEQVKRLEDDKRFMSTEMKSLRMHNKRRKKVDDSNNSTNNNDVEMEDAVTTSAPPIQTFPTTPIPSVPISTSKQQHQPTRIDVAKETIQLKFTSAKYIEENSLFIDYISNYTAAGLESSVIDVLDNICIDDQFKDDNNKYQLESYKPIKPFLSNFLSEYKKVYRLDEFLSRFIKLLINLIRFVMKDVTIIKDFSEKKSTSNDNRFKLISIPFLISLVHGSLNYRPKAILDENLIDQVLIFSVNIIKQFNHLIKPLEFDEFHFRNKKLSINSIQYEFLEALIFIFTNDLFETVLVNNVHTKHRNFVKSFLTTNYSGIVTYFKSVFSVYSSINVMFSVASTLDATINIWEDDIDHDFPISNQDLIKSLTNLIFENIPIHRNWLVHGLNRCIGNNCDEPLIQQLIPQEVRCFPNPIHPLEHNEFKLNNRHEEHSINLSFKILQFLEKSILYNFNNSKFDLIDFLNSDFTVLKNLILSISKLQELNFLHPRSNLSYLRCQLISQSVKVLHLIWELTILNHTGNTDDMNDEAQIMSPNLTPELSFELIIVLARISFNNDQTSNEAVKFLIEFKRKYQSKYKDLIFDKFANERFENINYLKSVDYENDFEVFKLVQTQMNFPNGLEFQYDYETIELSRDILSKFLTPDDSDNLFVAINANEEIG</sequence>
<feature type="region of interest" description="Disordered" evidence="5">
    <location>
        <begin position="120"/>
        <end position="176"/>
    </location>
</feature>
<feature type="coiled-coil region" evidence="4">
    <location>
        <begin position="52"/>
        <end position="115"/>
    </location>
</feature>
<gene>
    <name evidence="6" type="ORF">WICMUC_003399</name>
</gene>
<evidence type="ECO:0000313" key="7">
    <source>
        <dbReference type="Proteomes" id="UP000769528"/>
    </source>
</evidence>
<reference evidence="6" key="1">
    <citation type="journal article" date="2021" name="Open Biol.">
        <title>Shared evolutionary footprints suggest mitochondrial oxidative damage underlies multiple complex I losses in fungi.</title>
        <authorList>
            <person name="Schikora-Tamarit M.A."/>
            <person name="Marcet-Houben M."/>
            <person name="Nosek J."/>
            <person name="Gabaldon T."/>
        </authorList>
    </citation>
    <scope>NUCLEOTIDE SEQUENCE</scope>
    <source>
        <strain evidence="6">CBS6341</strain>
    </source>
</reference>
<dbReference type="GO" id="GO:0005634">
    <property type="term" value="C:nucleus"/>
    <property type="evidence" value="ECO:0007669"/>
    <property type="project" value="UniProtKB-SubCell"/>
</dbReference>
<dbReference type="Pfam" id="PF09798">
    <property type="entry name" value="LCD1"/>
    <property type="match status" value="1"/>
</dbReference>
<dbReference type="AlphaFoldDB" id="A0A9P8PLP6"/>
<dbReference type="InterPro" id="IPR018622">
    <property type="entry name" value="DNA_damage_chkpnt_Lcd1"/>
</dbReference>
<dbReference type="Proteomes" id="UP000769528">
    <property type="component" value="Unassembled WGS sequence"/>
</dbReference>
<evidence type="ECO:0000256" key="4">
    <source>
        <dbReference type="SAM" id="Coils"/>
    </source>
</evidence>
<organism evidence="6 7">
    <name type="scientific">Wickerhamomyces mucosus</name>
    <dbReference type="NCBI Taxonomy" id="1378264"/>
    <lineage>
        <taxon>Eukaryota</taxon>
        <taxon>Fungi</taxon>
        <taxon>Dikarya</taxon>
        <taxon>Ascomycota</taxon>
        <taxon>Saccharomycotina</taxon>
        <taxon>Saccharomycetes</taxon>
        <taxon>Phaffomycetales</taxon>
        <taxon>Wickerhamomycetaceae</taxon>
        <taxon>Wickerhamomyces</taxon>
    </lineage>
</organism>
<accession>A0A9P8PLP6</accession>